<keyword evidence="4" id="KW-1015">Disulfide bond</keyword>
<keyword evidence="3 11" id="KW-0136">Cellulose degradation</keyword>
<feature type="active site" description="Proton donor" evidence="8">
    <location>
        <position position="160"/>
    </location>
</feature>
<dbReference type="EMBL" id="BMNA01000003">
    <property type="protein sequence ID" value="GGL96905.1"/>
    <property type="molecule type" value="Genomic_DNA"/>
</dbReference>
<feature type="binding site" evidence="9">
    <location>
        <position position="83"/>
    </location>
    <ligand>
        <name>substrate</name>
    </ligand>
</feature>
<dbReference type="InterPro" id="IPR016288">
    <property type="entry name" value="Beta_cellobiohydrolase"/>
</dbReference>
<dbReference type="RefSeq" id="WP_188941003.1">
    <property type="nucleotide sequence ID" value="NZ_BMNA01000003.1"/>
</dbReference>
<gene>
    <name evidence="12" type="ORF">GCM10011594_15840</name>
</gene>
<evidence type="ECO:0000256" key="10">
    <source>
        <dbReference type="PROSITE-ProRule" id="PRU10056"/>
    </source>
</evidence>
<feature type="binding site" evidence="9">
    <location>
        <position position="241"/>
    </location>
    <ligand>
        <name>substrate</name>
    </ligand>
</feature>
<feature type="binding site" evidence="9">
    <location>
        <position position="347"/>
    </location>
    <ligand>
        <name>substrate</name>
    </ligand>
</feature>
<feature type="binding site" evidence="9">
    <location>
        <position position="375"/>
    </location>
    <ligand>
        <name>substrate</name>
    </ligand>
</feature>
<reference evidence="12" key="2">
    <citation type="submission" date="2020-09" db="EMBL/GenBank/DDBJ databases">
        <authorList>
            <person name="Sun Q."/>
            <person name="Zhou Y."/>
        </authorList>
    </citation>
    <scope>NUCLEOTIDE SEQUENCE</scope>
    <source>
        <strain evidence="12">CGMCC 4.7308</strain>
    </source>
</reference>
<dbReference type="EC" id="3.2.1.-" evidence="11"/>
<dbReference type="PROSITE" id="PS00655">
    <property type="entry name" value="GLYCOSYL_HYDROL_F6_1"/>
    <property type="match status" value="1"/>
</dbReference>
<organism evidence="12 13">
    <name type="scientific">Nakamurella endophytica</name>
    <dbReference type="NCBI Taxonomy" id="1748367"/>
    <lineage>
        <taxon>Bacteria</taxon>
        <taxon>Bacillati</taxon>
        <taxon>Actinomycetota</taxon>
        <taxon>Actinomycetes</taxon>
        <taxon>Nakamurellales</taxon>
        <taxon>Nakamurellaceae</taxon>
        <taxon>Nakamurella</taxon>
    </lineage>
</organism>
<evidence type="ECO:0000256" key="3">
    <source>
        <dbReference type="ARBA" id="ARBA00023001"/>
    </source>
</evidence>
<keyword evidence="7 11" id="KW-0624">Polysaccharide degradation</keyword>
<dbReference type="GO" id="GO:0004553">
    <property type="term" value="F:hydrolase activity, hydrolyzing O-glycosyl compounds"/>
    <property type="evidence" value="ECO:0007669"/>
    <property type="project" value="InterPro"/>
</dbReference>
<feature type="signal peptide" evidence="11">
    <location>
        <begin position="1"/>
        <end position="31"/>
    </location>
</feature>
<dbReference type="InterPro" id="IPR036434">
    <property type="entry name" value="Beta_cellobiohydrolase_sf"/>
</dbReference>
<dbReference type="SUPFAM" id="SSF51989">
    <property type="entry name" value="Glycosyl hydrolases family 6, cellulases"/>
    <property type="match status" value="1"/>
</dbReference>
<dbReference type="PIRSF" id="PIRSF001100">
    <property type="entry name" value="Beta_cellobiohydrolase"/>
    <property type="match status" value="1"/>
</dbReference>
<dbReference type="AlphaFoldDB" id="A0A917SSS9"/>
<dbReference type="PANTHER" id="PTHR34876:SF4">
    <property type="entry name" value="1,4-BETA-D-GLUCAN CELLOBIOHYDROLASE C-RELATED"/>
    <property type="match status" value="1"/>
</dbReference>
<sequence>MTSLLRRRLGALGVVLSVVTVGLVATATSAAASQAHPLASSTRFFTPKPPPGSVEQVADLLRAGRYGDAIGIARMIATPQAVWFTSGTPKEVRKAVHSTVAQATAQHAVPTLVVYNVPGRDCSQYSSGGAGSDAAYRAWIDGFAAGLRKDQRVIVVVEPDGLANLPSDCPAAYPGQDVAALTKGRIADIKYAGERILKANSKALVYLDAGHSAWHSVGDISQRLDQAGVRQFQGFSLNVSNYQPTPQLIQYASWISKCIYYVHNAAPNNGANVGQYGNCASQYYPASPNDYGTWKLTDAWYAANVDKAAGHPTSASQVAHAVLDTSRNGQGPWTPPATANYPDPQTWCNPPGRGLGLRPTARTGHAWIDAYLWIKTPGQSDGQCNRGVAGSTTDPEWGGITDPAAGAWFGQQALQLVRLANPRSS</sequence>
<keyword evidence="5 11" id="KW-0119">Carbohydrate metabolism</keyword>
<evidence type="ECO:0000256" key="11">
    <source>
        <dbReference type="RuleBase" id="RU361186"/>
    </source>
</evidence>
<dbReference type="Proteomes" id="UP000655208">
    <property type="component" value="Unassembled WGS sequence"/>
</dbReference>
<evidence type="ECO:0000256" key="6">
    <source>
        <dbReference type="ARBA" id="ARBA00023295"/>
    </source>
</evidence>
<dbReference type="PRINTS" id="PR00733">
    <property type="entry name" value="GLHYDRLASE6"/>
</dbReference>
<evidence type="ECO:0000256" key="5">
    <source>
        <dbReference type="ARBA" id="ARBA00023277"/>
    </source>
</evidence>
<evidence type="ECO:0000256" key="4">
    <source>
        <dbReference type="ARBA" id="ARBA00023157"/>
    </source>
</evidence>
<dbReference type="Pfam" id="PF01341">
    <property type="entry name" value="Glyco_hydro_6"/>
    <property type="match status" value="1"/>
</dbReference>
<evidence type="ECO:0000256" key="2">
    <source>
        <dbReference type="ARBA" id="ARBA00022801"/>
    </source>
</evidence>
<feature type="binding site" evidence="9">
    <location>
        <position position="214"/>
    </location>
    <ligand>
        <name>substrate</name>
    </ligand>
</feature>
<evidence type="ECO:0000256" key="9">
    <source>
        <dbReference type="PIRSR" id="PIRSR001100-2"/>
    </source>
</evidence>
<evidence type="ECO:0000256" key="8">
    <source>
        <dbReference type="PIRSR" id="PIRSR001100-1"/>
    </source>
</evidence>
<evidence type="ECO:0000256" key="1">
    <source>
        <dbReference type="ARBA" id="ARBA00022729"/>
    </source>
</evidence>
<keyword evidence="6 11" id="KW-0326">Glycosidase</keyword>
<feature type="active site" evidence="10">
    <location>
        <position position="121"/>
    </location>
</feature>
<comment type="caution">
    <text evidence="12">The sequence shown here is derived from an EMBL/GenBank/DDBJ whole genome shotgun (WGS) entry which is preliminary data.</text>
</comment>
<keyword evidence="13" id="KW-1185">Reference proteome</keyword>
<feature type="chain" id="PRO_5039761840" description="Glucanase" evidence="11">
    <location>
        <begin position="32"/>
        <end position="425"/>
    </location>
</feature>
<keyword evidence="1 11" id="KW-0732">Signal</keyword>
<comment type="similarity">
    <text evidence="11">Belongs to the glycosyl hydrolase family 6.</text>
</comment>
<dbReference type="Gene3D" id="3.20.20.40">
    <property type="entry name" value="1, 4-beta cellobiohydrolase"/>
    <property type="match status" value="1"/>
</dbReference>
<name>A0A917SSS9_9ACTN</name>
<evidence type="ECO:0000256" key="7">
    <source>
        <dbReference type="ARBA" id="ARBA00023326"/>
    </source>
</evidence>
<reference evidence="12" key="1">
    <citation type="journal article" date="2014" name="Int. J. Syst. Evol. Microbiol.">
        <title>Complete genome sequence of Corynebacterium casei LMG S-19264T (=DSM 44701T), isolated from a smear-ripened cheese.</title>
        <authorList>
            <consortium name="US DOE Joint Genome Institute (JGI-PGF)"/>
            <person name="Walter F."/>
            <person name="Albersmeier A."/>
            <person name="Kalinowski J."/>
            <person name="Ruckert C."/>
        </authorList>
    </citation>
    <scope>NUCLEOTIDE SEQUENCE</scope>
    <source>
        <strain evidence="12">CGMCC 4.7308</strain>
    </source>
</reference>
<proteinExistence type="inferred from homology"/>
<feature type="active site" description="Proton acceptor" evidence="8">
    <location>
        <position position="381"/>
    </location>
</feature>
<dbReference type="PANTHER" id="PTHR34876">
    <property type="match status" value="1"/>
</dbReference>
<evidence type="ECO:0000313" key="13">
    <source>
        <dbReference type="Proteomes" id="UP000655208"/>
    </source>
</evidence>
<feature type="binding site" evidence="9">
    <location>
        <position position="211"/>
    </location>
    <ligand>
        <name>substrate</name>
    </ligand>
</feature>
<dbReference type="GO" id="GO:0030245">
    <property type="term" value="P:cellulose catabolic process"/>
    <property type="evidence" value="ECO:0007669"/>
    <property type="project" value="UniProtKB-KW"/>
</dbReference>
<evidence type="ECO:0000313" key="12">
    <source>
        <dbReference type="EMBL" id="GGL96905.1"/>
    </source>
</evidence>
<accession>A0A917SSS9</accession>
<keyword evidence="2 11" id="KW-0378">Hydrolase</keyword>
<dbReference type="InterPro" id="IPR001524">
    <property type="entry name" value="Glyco_hydro_6_CS"/>
</dbReference>
<protein>
    <recommendedName>
        <fullName evidence="11">Glucanase</fullName>
        <ecNumber evidence="11">3.2.1.-</ecNumber>
    </recommendedName>
</protein>